<dbReference type="InterPro" id="IPR011006">
    <property type="entry name" value="CheY-like_superfamily"/>
</dbReference>
<dbReference type="SUPFAM" id="SSF52172">
    <property type="entry name" value="CheY-like"/>
    <property type="match status" value="1"/>
</dbReference>
<reference evidence="3" key="1">
    <citation type="journal article" date="2016" name="Front. Microbiol.">
        <title>Genome Sequence of the Piezophilic, Mesophilic Sulfate-Reducing Bacterium Desulfovibrio indicus J2T.</title>
        <authorList>
            <person name="Cao J."/>
            <person name="Maignien L."/>
            <person name="Shao Z."/>
            <person name="Alain K."/>
            <person name="Jebbar M."/>
        </authorList>
    </citation>
    <scope>NUCLEOTIDE SEQUENCE</scope>
    <source>
        <strain evidence="3">NBRC 103626</strain>
    </source>
</reference>
<gene>
    <name evidence="3" type="primary">rcp1_1</name>
    <name evidence="3" type="ORF">NBEOAGPD_0891</name>
</gene>
<dbReference type="AlphaFoldDB" id="A0AA37MAE0"/>
<dbReference type="PANTHER" id="PTHR44520:SF2">
    <property type="entry name" value="RESPONSE REGULATOR RCP1"/>
    <property type="match status" value="1"/>
</dbReference>
<evidence type="ECO:0000313" key="4">
    <source>
        <dbReference type="Proteomes" id="UP001055108"/>
    </source>
</evidence>
<dbReference type="EMBL" id="BPQM01000019">
    <property type="protein sequence ID" value="GJD77684.1"/>
    <property type="molecule type" value="Genomic_DNA"/>
</dbReference>
<keyword evidence="1" id="KW-0597">Phosphoprotein</keyword>
<name>A0AA37MAE0_9HYPH</name>
<dbReference type="PANTHER" id="PTHR44520">
    <property type="entry name" value="RESPONSE REGULATOR RCP1-RELATED"/>
    <property type="match status" value="1"/>
</dbReference>
<evidence type="ECO:0000313" key="3">
    <source>
        <dbReference type="EMBL" id="GJD77684.1"/>
    </source>
</evidence>
<dbReference type="CDD" id="cd17557">
    <property type="entry name" value="REC_Rcp-like"/>
    <property type="match status" value="1"/>
</dbReference>
<reference evidence="3" key="2">
    <citation type="submission" date="2021-08" db="EMBL/GenBank/DDBJ databases">
        <authorList>
            <person name="Tani A."/>
            <person name="Ola A."/>
            <person name="Ogura Y."/>
            <person name="Katsura K."/>
            <person name="Hayashi T."/>
        </authorList>
    </citation>
    <scope>NUCLEOTIDE SEQUENCE</scope>
    <source>
        <strain evidence="3">NBRC 103626</strain>
    </source>
</reference>
<dbReference type="InterPro" id="IPR001789">
    <property type="entry name" value="Sig_transdc_resp-reg_receiver"/>
</dbReference>
<dbReference type="SMART" id="SM00448">
    <property type="entry name" value="REC"/>
    <property type="match status" value="1"/>
</dbReference>
<accession>A0AA37MAE0</accession>
<dbReference type="GO" id="GO:0000160">
    <property type="term" value="P:phosphorelay signal transduction system"/>
    <property type="evidence" value="ECO:0007669"/>
    <property type="project" value="InterPro"/>
</dbReference>
<dbReference type="InterPro" id="IPR052893">
    <property type="entry name" value="TCS_response_regulator"/>
</dbReference>
<proteinExistence type="predicted"/>
<organism evidence="3 4">
    <name type="scientific">Methylobacterium gregans</name>
    <dbReference type="NCBI Taxonomy" id="374424"/>
    <lineage>
        <taxon>Bacteria</taxon>
        <taxon>Pseudomonadati</taxon>
        <taxon>Pseudomonadota</taxon>
        <taxon>Alphaproteobacteria</taxon>
        <taxon>Hyphomicrobiales</taxon>
        <taxon>Methylobacteriaceae</taxon>
        <taxon>Methylobacterium</taxon>
    </lineage>
</organism>
<comment type="caution">
    <text evidence="3">The sequence shown here is derived from an EMBL/GenBank/DDBJ whole genome shotgun (WGS) entry which is preliminary data.</text>
</comment>
<keyword evidence="4" id="KW-1185">Reference proteome</keyword>
<dbReference type="Proteomes" id="UP001055108">
    <property type="component" value="Unassembled WGS sequence"/>
</dbReference>
<dbReference type="Gene3D" id="3.40.50.2300">
    <property type="match status" value="1"/>
</dbReference>
<protein>
    <submittedName>
        <fullName evidence="3">Response regulator rcp1</fullName>
    </submittedName>
</protein>
<dbReference type="Pfam" id="PF00072">
    <property type="entry name" value="Response_reg"/>
    <property type="match status" value="1"/>
</dbReference>
<feature type="domain" description="Response regulatory" evidence="2">
    <location>
        <begin position="18"/>
        <end position="145"/>
    </location>
</feature>
<feature type="modified residue" description="4-aspartylphosphate" evidence="1">
    <location>
        <position position="78"/>
    </location>
</feature>
<dbReference type="PROSITE" id="PS50110">
    <property type="entry name" value="RESPONSE_REGULATORY"/>
    <property type="match status" value="1"/>
</dbReference>
<evidence type="ECO:0000259" key="2">
    <source>
        <dbReference type="PROSITE" id="PS50110"/>
    </source>
</evidence>
<sequence>MRLRDDRGLGDLDVHPVCIVMIEDDEGHARLIERNIRRAGVNNDIVPFRNGTDALAYLFGPDGTGEVSARRHLLILLDLNLPDMTGIDILEKIKANPHTKRSPVVVLTTTDDAREIQRCYDLGANVYITKPVNYEGFSHAIRQLGLFFSVMQVPENS</sequence>
<evidence type="ECO:0000256" key="1">
    <source>
        <dbReference type="PROSITE-ProRule" id="PRU00169"/>
    </source>
</evidence>